<dbReference type="PROSITE" id="PS50987">
    <property type="entry name" value="HTH_ARSR_2"/>
    <property type="match status" value="1"/>
</dbReference>
<feature type="domain" description="HTH arsR-type" evidence="1">
    <location>
        <begin position="7"/>
        <end position="102"/>
    </location>
</feature>
<dbReference type="EMBL" id="FRBW01000007">
    <property type="protein sequence ID" value="SHN14691.1"/>
    <property type="molecule type" value="Genomic_DNA"/>
</dbReference>
<dbReference type="InterPro" id="IPR036390">
    <property type="entry name" value="WH_DNA-bd_sf"/>
</dbReference>
<dbReference type="InterPro" id="IPR001845">
    <property type="entry name" value="HTH_ArsR_DNA-bd_dom"/>
</dbReference>
<gene>
    <name evidence="2" type="ORF">SAMN05444272_4296</name>
</gene>
<organism evidence="2 3">
    <name type="scientific">Roseibium suaedae</name>
    <dbReference type="NCBI Taxonomy" id="735517"/>
    <lineage>
        <taxon>Bacteria</taxon>
        <taxon>Pseudomonadati</taxon>
        <taxon>Pseudomonadota</taxon>
        <taxon>Alphaproteobacteria</taxon>
        <taxon>Hyphomicrobiales</taxon>
        <taxon>Stappiaceae</taxon>
        <taxon>Roseibium</taxon>
    </lineage>
</organism>
<dbReference type="PRINTS" id="PR00778">
    <property type="entry name" value="HTHARSR"/>
</dbReference>
<reference evidence="2 3" key="1">
    <citation type="submission" date="2016-11" db="EMBL/GenBank/DDBJ databases">
        <authorList>
            <person name="Jaros S."/>
            <person name="Januszkiewicz K."/>
            <person name="Wedrychowicz H."/>
        </authorList>
    </citation>
    <scope>NUCLEOTIDE SEQUENCE [LARGE SCALE GENOMIC DNA]</scope>
    <source>
        <strain evidence="2 3">DSM 22153</strain>
    </source>
</reference>
<evidence type="ECO:0000313" key="3">
    <source>
        <dbReference type="Proteomes" id="UP000186002"/>
    </source>
</evidence>
<accession>A0A1M7PCX7</accession>
<dbReference type="Gene3D" id="1.10.10.10">
    <property type="entry name" value="Winged helix-like DNA-binding domain superfamily/Winged helix DNA-binding domain"/>
    <property type="match status" value="1"/>
</dbReference>
<dbReference type="RefSeq" id="WP_175558101.1">
    <property type="nucleotide sequence ID" value="NZ_FRBW01000007.1"/>
</dbReference>
<dbReference type="Proteomes" id="UP000186002">
    <property type="component" value="Unassembled WGS sequence"/>
</dbReference>
<name>A0A1M7PCX7_9HYPH</name>
<protein>
    <submittedName>
        <fullName evidence="2">DNA-binding transcriptional regulator, ArsR family</fullName>
    </submittedName>
</protein>
<dbReference type="InterPro" id="IPR036388">
    <property type="entry name" value="WH-like_DNA-bd_sf"/>
</dbReference>
<evidence type="ECO:0000313" key="2">
    <source>
        <dbReference type="EMBL" id="SHN14691.1"/>
    </source>
</evidence>
<proteinExistence type="predicted"/>
<dbReference type="SMART" id="SM00418">
    <property type="entry name" value="HTH_ARSR"/>
    <property type="match status" value="1"/>
</dbReference>
<sequence>MPDKNGHPSVEEMELGAIFSALGDPLRLKVVLALAADPADARMCGSFELPVAKATRTYHFRVLRESGLIRQVDHGNGRSNTLRLEELRQRFPALVELILTEAKTGAFRPLKLEDLTAKA</sequence>
<dbReference type="AlphaFoldDB" id="A0A1M7PCX7"/>
<dbReference type="GO" id="GO:0003700">
    <property type="term" value="F:DNA-binding transcription factor activity"/>
    <property type="evidence" value="ECO:0007669"/>
    <property type="project" value="InterPro"/>
</dbReference>
<keyword evidence="2" id="KW-0238">DNA-binding</keyword>
<evidence type="ECO:0000259" key="1">
    <source>
        <dbReference type="PROSITE" id="PS50987"/>
    </source>
</evidence>
<keyword evidence="3" id="KW-1185">Reference proteome</keyword>
<dbReference type="GO" id="GO:0003677">
    <property type="term" value="F:DNA binding"/>
    <property type="evidence" value="ECO:0007669"/>
    <property type="project" value="UniProtKB-KW"/>
</dbReference>
<dbReference type="SUPFAM" id="SSF46785">
    <property type="entry name" value="Winged helix' DNA-binding domain"/>
    <property type="match status" value="1"/>
</dbReference>